<proteinExistence type="predicted"/>
<dbReference type="InterPro" id="IPR000888">
    <property type="entry name" value="RmlC-like"/>
</dbReference>
<comment type="catalytic activity">
    <reaction evidence="1">
        <text>dTDP-4-dehydro-6-deoxy-alpha-D-glucose = dTDP-4-dehydro-beta-L-rhamnose</text>
        <dbReference type="Rhea" id="RHEA:16969"/>
        <dbReference type="ChEBI" id="CHEBI:57649"/>
        <dbReference type="ChEBI" id="CHEBI:62830"/>
        <dbReference type="EC" id="5.1.3.13"/>
    </reaction>
</comment>
<evidence type="ECO:0000256" key="7">
    <source>
        <dbReference type="ARBA" id="ARBA00033311"/>
    </source>
</evidence>
<evidence type="ECO:0000256" key="2">
    <source>
        <dbReference type="ARBA" id="ARBA00001997"/>
    </source>
</evidence>
<evidence type="ECO:0000313" key="8">
    <source>
        <dbReference type="EMBL" id="MCQ4164409.1"/>
    </source>
</evidence>
<dbReference type="SUPFAM" id="SSF51182">
    <property type="entry name" value="RmlC-like cupins"/>
    <property type="match status" value="1"/>
</dbReference>
<evidence type="ECO:0000313" key="9">
    <source>
        <dbReference type="Proteomes" id="UP001165498"/>
    </source>
</evidence>
<reference evidence="8" key="1">
    <citation type="submission" date="2022-07" db="EMBL/GenBank/DDBJ databases">
        <title>Tahibacter sp., a new gammaproteobacterium isolated from the silt sample collected at pig farm.</title>
        <authorList>
            <person name="Chen H."/>
        </authorList>
    </citation>
    <scope>NUCLEOTIDE SEQUENCE</scope>
    <source>
        <strain evidence="8">P2K</strain>
    </source>
</reference>
<sequence length="186" mass="20111">MNPVRLHATPLAGLTLIEAGSVSDARGRFTRVFCEDELHALQPGLHFPQINLSATRTRGSVRGLHFQHPPASEAKLIRCLRGRVFDVAVDLRAGSPTFLRWHAVELDAEGPLQVFIPAGFAHGFQALSDEVELLYLHTARWSRAHEGGLHPADPRLGIAWPLPLSNLSARDAGAAPLGADFAGITP</sequence>
<dbReference type="Pfam" id="PF00908">
    <property type="entry name" value="dTDP_sugar_isom"/>
    <property type="match status" value="1"/>
</dbReference>
<dbReference type="EC" id="5.1.3.13" evidence="3"/>
<evidence type="ECO:0000256" key="6">
    <source>
        <dbReference type="ARBA" id="ARBA00031424"/>
    </source>
</evidence>
<comment type="function">
    <text evidence="2">Catalyzes the epimerization of the C3' and C5'positions of dTDP-6-deoxy-D-xylo-4-hexulose, forming dTDP-6-deoxy-L-lyxo-4-hexulose.</text>
</comment>
<comment type="caution">
    <text evidence="8">The sequence shown here is derived from an EMBL/GenBank/DDBJ whole genome shotgun (WGS) entry which is preliminary data.</text>
</comment>
<name>A0ABT1QQ51_9GAMM</name>
<dbReference type="InterPro" id="IPR011051">
    <property type="entry name" value="RmlC_Cupin_sf"/>
</dbReference>
<dbReference type="EMBL" id="JANFQO010000005">
    <property type="protein sequence ID" value="MCQ4164409.1"/>
    <property type="molecule type" value="Genomic_DNA"/>
</dbReference>
<accession>A0ABT1QQ51</accession>
<dbReference type="PANTHER" id="PTHR21047">
    <property type="entry name" value="DTDP-6-DEOXY-D-GLUCOSE-3,5 EPIMERASE"/>
    <property type="match status" value="1"/>
</dbReference>
<evidence type="ECO:0000256" key="5">
    <source>
        <dbReference type="ARBA" id="ARBA00029758"/>
    </source>
</evidence>
<evidence type="ECO:0000256" key="4">
    <source>
        <dbReference type="ARBA" id="ARBA00019595"/>
    </source>
</evidence>
<evidence type="ECO:0000256" key="1">
    <source>
        <dbReference type="ARBA" id="ARBA00001298"/>
    </source>
</evidence>
<dbReference type="Proteomes" id="UP001165498">
    <property type="component" value="Unassembled WGS sequence"/>
</dbReference>
<dbReference type="CDD" id="cd00438">
    <property type="entry name" value="cupin_RmlC"/>
    <property type="match status" value="1"/>
</dbReference>
<dbReference type="InterPro" id="IPR014710">
    <property type="entry name" value="RmlC-like_jellyroll"/>
</dbReference>
<protein>
    <recommendedName>
        <fullName evidence="4">dTDP-4-dehydrorhamnose 3,5-epimerase</fullName>
        <ecNumber evidence="3">5.1.3.13</ecNumber>
    </recommendedName>
    <alternativeName>
        <fullName evidence="6">Thymidine diphospho-4-keto-rhamnose 3,5-epimerase</fullName>
    </alternativeName>
    <alternativeName>
        <fullName evidence="5">dTDP-4-keto-6-deoxyglucose 3,5-epimerase</fullName>
    </alternativeName>
    <alternativeName>
        <fullName evidence="7">dTDP-6-deoxy-D-xylo-4-hexulose 3,5-epimerase</fullName>
    </alternativeName>
</protein>
<dbReference type="RefSeq" id="WP_255913158.1">
    <property type="nucleotide sequence ID" value="NZ_JANFQO010000005.1"/>
</dbReference>
<organism evidence="8 9">
    <name type="scientific">Tahibacter harae</name>
    <dbReference type="NCBI Taxonomy" id="2963937"/>
    <lineage>
        <taxon>Bacteria</taxon>
        <taxon>Pseudomonadati</taxon>
        <taxon>Pseudomonadota</taxon>
        <taxon>Gammaproteobacteria</taxon>
        <taxon>Lysobacterales</taxon>
        <taxon>Rhodanobacteraceae</taxon>
        <taxon>Tahibacter</taxon>
    </lineage>
</organism>
<dbReference type="Gene3D" id="2.60.120.10">
    <property type="entry name" value="Jelly Rolls"/>
    <property type="match status" value="1"/>
</dbReference>
<evidence type="ECO:0000256" key="3">
    <source>
        <dbReference type="ARBA" id="ARBA00012098"/>
    </source>
</evidence>
<dbReference type="PANTHER" id="PTHR21047:SF2">
    <property type="entry name" value="THYMIDINE DIPHOSPHO-4-KETO-RHAMNOSE 3,5-EPIMERASE"/>
    <property type="match status" value="1"/>
</dbReference>
<keyword evidence="9" id="KW-1185">Reference proteome</keyword>
<gene>
    <name evidence="8" type="ORF">NM961_06755</name>
</gene>